<reference evidence="2 3" key="1">
    <citation type="submission" date="2019-08" db="EMBL/GenBank/DDBJ databases">
        <authorList>
            <person name="Alioto T."/>
            <person name="Alioto T."/>
            <person name="Gomez Garrido J."/>
        </authorList>
    </citation>
    <scope>NUCLEOTIDE SEQUENCE [LARGE SCALE GENOMIC DNA]</scope>
</reference>
<name>A0A5E4MN60_9HEMI</name>
<keyword evidence="3" id="KW-1185">Reference proteome</keyword>
<protein>
    <submittedName>
        <fullName evidence="2">Uncharacterized protein</fullName>
    </submittedName>
</protein>
<organism evidence="2 3">
    <name type="scientific">Cinara cedri</name>
    <dbReference type="NCBI Taxonomy" id="506608"/>
    <lineage>
        <taxon>Eukaryota</taxon>
        <taxon>Metazoa</taxon>
        <taxon>Ecdysozoa</taxon>
        <taxon>Arthropoda</taxon>
        <taxon>Hexapoda</taxon>
        <taxon>Insecta</taxon>
        <taxon>Pterygota</taxon>
        <taxon>Neoptera</taxon>
        <taxon>Paraneoptera</taxon>
        <taxon>Hemiptera</taxon>
        <taxon>Sternorrhyncha</taxon>
        <taxon>Aphidomorpha</taxon>
        <taxon>Aphidoidea</taxon>
        <taxon>Aphididae</taxon>
        <taxon>Lachninae</taxon>
        <taxon>Cinara</taxon>
    </lineage>
</organism>
<accession>A0A5E4MN60</accession>
<evidence type="ECO:0000313" key="3">
    <source>
        <dbReference type="Proteomes" id="UP000325440"/>
    </source>
</evidence>
<dbReference type="EMBL" id="CABPRJ010000962">
    <property type="protein sequence ID" value="VVC33056.1"/>
    <property type="molecule type" value="Genomic_DNA"/>
</dbReference>
<dbReference type="AlphaFoldDB" id="A0A5E4MN60"/>
<dbReference type="OrthoDB" id="6617060at2759"/>
<feature type="signal peptide" evidence="1">
    <location>
        <begin position="1"/>
        <end position="24"/>
    </location>
</feature>
<keyword evidence="1" id="KW-0732">Signal</keyword>
<gene>
    <name evidence="2" type="ORF">CINCED_3A013161</name>
</gene>
<sequence length="340" mass="39603">MVISKRIGASALVLMTCLCFTAQCLEILKTYTTYRTKLVFLSTMLKQESLWKYVFKQSVYYEFDKNFYREIIEKDIMKGAIETEIIRRTIPIEENDGAENVLVHEVLPVDPIKPKYILRNLFIKWYRVGTLLSSVFQIMQLSFKCLAYKHFSILLTLIRVEISRSNPQNRAAHWSLKVKAIVADIMMKMAALQLSDGVFLRMAKFFNIYDKGLDKIIELKFSYIQNLDDLITVMMKFICRHCHRFIHTDADIKISGMTEIAKELDVVLHPGLFNPSESKHIDEATFKEMFNSSMNRITEQFAGLPSTIGMTKFHWNSFLHFDKNIDIDGDDDAYYSKIKS</sequence>
<evidence type="ECO:0000256" key="1">
    <source>
        <dbReference type="SAM" id="SignalP"/>
    </source>
</evidence>
<feature type="chain" id="PRO_5023015685" evidence="1">
    <location>
        <begin position="25"/>
        <end position="340"/>
    </location>
</feature>
<dbReference type="Proteomes" id="UP000325440">
    <property type="component" value="Unassembled WGS sequence"/>
</dbReference>
<evidence type="ECO:0000313" key="2">
    <source>
        <dbReference type="EMBL" id="VVC33056.1"/>
    </source>
</evidence>
<proteinExistence type="predicted"/>